<evidence type="ECO:0000313" key="8">
    <source>
        <dbReference type="RefSeq" id="XP_022091814.1"/>
    </source>
</evidence>
<feature type="compositionally biased region" description="Low complexity" evidence="5">
    <location>
        <begin position="197"/>
        <end position="209"/>
    </location>
</feature>
<feature type="compositionally biased region" description="Polar residues" evidence="5">
    <location>
        <begin position="914"/>
        <end position="943"/>
    </location>
</feature>
<dbReference type="RefSeq" id="XP_022091814.1">
    <property type="nucleotide sequence ID" value="XM_022236122.1"/>
</dbReference>
<feature type="domain" description="C3H1-type" evidence="6">
    <location>
        <begin position="1210"/>
        <end position="1233"/>
    </location>
</feature>
<dbReference type="InterPro" id="IPR027871">
    <property type="entry name" value="DUF4603"/>
</dbReference>
<sequence length="1348" mass="147996">MITLPALQSWLGQELELRGIDAVIYTRYILSILQQDSFEPDTEFDPFLPQKEVKSTKGKVHPRKFRKSWTADDWKKYAVLECLQAVTDKDCGIESLVEELCVKLKRVKEERDRGTKDGVGTSDEETGSPLKPGVKTEHHENPASQAAKYYQAFPALSDKTNTIMTSDPKPHGAWASSKKSPPDGQVEMTKRERKVVKSVSASSSRGSRSPARKHQRAKSLPNSMSHPDDNLTFVVPKYQSKKSYGRKQVEGKPSTERNGEIMGRVGDRIGAVTIQAKNLQQPCAWERKERTQEVLNVSPSQSPEFEELLEDAVVDEKEISWFTEPVIPVLDRGKGLSKLQTVYQSGASSPCVKTSPSEISLEEAVNSLAESLCRDIFEDDQCNVGDIQSEEGPVPIQEVCEGDMSPHVPQLVTAVHSLLEGDSAERGRHGDKPDLLSLLDSSKSDAYACQGRNVSSLQAMPLLVVDSQASLSMRQGQSGKDTDVECMAHQTLTSSTSSSQEHLEDHTTDLGGAPYPLSCIWDQELPPAKEPWERSPQKLNASNWPDQQECSKEQCFEQSHQECTKIGNVQDLPEALKVMVDHDRITVSAVGSLREEESLLRICCPTHSHHQCPATSAVISQFLPGHFPFSEEAFGPEAPLPSPNSVLSCSDPGSPFYSESEQDSLAKGIISACNLDESTPTAADVQPLDINSALWSTYDTQPRYYHPPKIVRWEDGSFVRGGLVRRRKSSFIEGGVYGSPYSSQNNSHYNSCSTSPCESGSLRDLWNPAAVQEVSALVTSMKELISPESGSVGRKSESGLSDSSAKKGAATPEQVLESSQQDEQSLIEDSLMDSPVFICSRSSSRFEFARSVSDLDGSLSPASAAGTETDEMVSEAELLEEVLKDPGEMEEMKECNKKVIKSKLDAKDDEWSDSLKQSFQTDGSSQELTPSWLTPPQQGSASGFTDDLCSEKSQGSLSLTGIVPTISKPEAIRKGRRPFDLAVGGSSPMRQKADLGDGSLAMDELLISPKTHFRPIHESLSPDESSGDEDADESRVLDSPHPGSLDKLTISKVVGSAPRKSPSSDQGPMSNPLEVDLGSFHASSPSKARSDYTHDDGAWVKGQGGHPANYASLQWVVGQHGEHYNWTDGEGHVEAPVGVEMDPIMHLDYENQMFAFEDEASLKGEELANVGGGTVKAVYSSQLEEMWLGEAANDAKQSRPPWRKHRRKIGFHKKPCSFFLEGKCRRTDCPFAHDVSSIVCRFWEEGQCLKGGECPFMHGYPSEIHSSEDRLSPVSKYGQVEALRRKKNTEDGDGTWHAHTQMTPSSSRLTSEGSVPFPRNQKSLGQLPLDVSPKHARSLPINIRSKPR</sequence>
<dbReference type="Gene3D" id="4.10.1000.10">
    <property type="entry name" value="Zinc finger, CCCH-type"/>
    <property type="match status" value="1"/>
</dbReference>
<keyword evidence="1 4" id="KW-0479">Metal-binding</keyword>
<feature type="region of interest" description="Disordered" evidence="5">
    <location>
        <begin position="1013"/>
        <end position="1098"/>
    </location>
</feature>
<keyword evidence="7" id="KW-1185">Reference proteome</keyword>
<feature type="region of interest" description="Disordered" evidence="5">
    <location>
        <begin position="905"/>
        <end position="995"/>
    </location>
</feature>
<feature type="region of interest" description="Disordered" evidence="5">
    <location>
        <begin position="786"/>
        <end position="824"/>
    </location>
</feature>
<keyword evidence="2 4" id="KW-0863">Zinc-finger</keyword>
<dbReference type="PANTHER" id="PTHR17611:SF3">
    <property type="entry name" value="DNA SEGMENT, CHR 5, ERATO DOI 579, EXPRESSED"/>
    <property type="match status" value="1"/>
</dbReference>
<feature type="zinc finger region" description="C3H1-type" evidence="4">
    <location>
        <begin position="1234"/>
        <end position="1261"/>
    </location>
</feature>
<reference evidence="8" key="1">
    <citation type="submission" date="2025-08" db="UniProtKB">
        <authorList>
            <consortium name="RefSeq"/>
        </authorList>
    </citation>
    <scope>IDENTIFICATION</scope>
</reference>
<dbReference type="OrthoDB" id="10034019at2759"/>
<feature type="zinc finger region" description="C3H1-type" evidence="4">
    <location>
        <begin position="1210"/>
        <end position="1233"/>
    </location>
</feature>
<dbReference type="Pfam" id="PF14608">
    <property type="entry name" value="zf-CCCH_2"/>
    <property type="match status" value="2"/>
</dbReference>
<protein>
    <submittedName>
        <fullName evidence="8">Uncharacterized protein LOC110979933 isoform X1</fullName>
    </submittedName>
</protein>
<evidence type="ECO:0000256" key="4">
    <source>
        <dbReference type="PROSITE-ProRule" id="PRU00723"/>
    </source>
</evidence>
<feature type="region of interest" description="Disordered" evidence="5">
    <location>
        <begin position="242"/>
        <end position="261"/>
    </location>
</feature>
<dbReference type="OMA" id="MISEDEW"/>
<organism evidence="7 8">
    <name type="scientific">Acanthaster planci</name>
    <name type="common">Crown-of-thorns starfish</name>
    <dbReference type="NCBI Taxonomy" id="133434"/>
    <lineage>
        <taxon>Eukaryota</taxon>
        <taxon>Metazoa</taxon>
        <taxon>Echinodermata</taxon>
        <taxon>Eleutherozoa</taxon>
        <taxon>Asterozoa</taxon>
        <taxon>Asteroidea</taxon>
        <taxon>Valvatacea</taxon>
        <taxon>Valvatida</taxon>
        <taxon>Acanthasteridae</taxon>
        <taxon>Acanthaster</taxon>
    </lineage>
</organism>
<dbReference type="GO" id="GO:0008270">
    <property type="term" value="F:zinc ion binding"/>
    <property type="evidence" value="ECO:0007669"/>
    <property type="project" value="UniProtKB-KW"/>
</dbReference>
<feature type="region of interest" description="Disordered" evidence="5">
    <location>
        <begin position="1286"/>
        <end position="1348"/>
    </location>
</feature>
<evidence type="ECO:0000256" key="3">
    <source>
        <dbReference type="ARBA" id="ARBA00022833"/>
    </source>
</evidence>
<dbReference type="PANTHER" id="PTHR17611">
    <property type="entry name" value="DNA SEGMENT, CHR 5, ERATO DOI 579, EXPRESSED"/>
    <property type="match status" value="1"/>
</dbReference>
<dbReference type="SUPFAM" id="SSF90229">
    <property type="entry name" value="CCCH zinc finger"/>
    <property type="match status" value="1"/>
</dbReference>
<evidence type="ECO:0000313" key="7">
    <source>
        <dbReference type="Proteomes" id="UP000694845"/>
    </source>
</evidence>
<dbReference type="Pfam" id="PF15376">
    <property type="entry name" value="DUF4603"/>
    <property type="match status" value="1"/>
</dbReference>
<dbReference type="PROSITE" id="PS50103">
    <property type="entry name" value="ZF_C3H1"/>
    <property type="match status" value="2"/>
</dbReference>
<feature type="compositionally biased region" description="Basic and acidic residues" evidence="5">
    <location>
        <begin position="970"/>
        <end position="979"/>
    </location>
</feature>
<dbReference type="KEGG" id="aplc:110979933"/>
<evidence type="ECO:0000256" key="5">
    <source>
        <dbReference type="SAM" id="MobiDB-lite"/>
    </source>
</evidence>
<feature type="compositionally biased region" description="Basic and acidic residues" evidence="5">
    <location>
        <begin position="247"/>
        <end position="259"/>
    </location>
</feature>
<evidence type="ECO:0000256" key="1">
    <source>
        <dbReference type="ARBA" id="ARBA00022723"/>
    </source>
</evidence>
<proteinExistence type="predicted"/>
<accession>A0A8B7YEZ4</accession>
<name>A0A8B7YEZ4_ACAPL</name>
<evidence type="ECO:0000256" key="2">
    <source>
        <dbReference type="ARBA" id="ARBA00022771"/>
    </source>
</evidence>
<feature type="compositionally biased region" description="Basic and acidic residues" evidence="5">
    <location>
        <begin position="1088"/>
        <end position="1098"/>
    </location>
</feature>
<dbReference type="InterPro" id="IPR000571">
    <property type="entry name" value="Znf_CCCH"/>
</dbReference>
<dbReference type="Proteomes" id="UP000694845">
    <property type="component" value="Unplaced"/>
</dbReference>
<dbReference type="SMART" id="SM00356">
    <property type="entry name" value="ZnF_C3H1"/>
    <property type="match status" value="2"/>
</dbReference>
<feature type="region of interest" description="Disordered" evidence="5">
    <location>
        <begin position="160"/>
        <end position="237"/>
    </location>
</feature>
<feature type="compositionally biased region" description="Polar residues" evidence="5">
    <location>
        <begin position="1298"/>
        <end position="1313"/>
    </location>
</feature>
<feature type="domain" description="C3H1-type" evidence="6">
    <location>
        <begin position="1234"/>
        <end position="1261"/>
    </location>
</feature>
<feature type="region of interest" description="Disordered" evidence="5">
    <location>
        <begin position="111"/>
        <end position="142"/>
    </location>
</feature>
<dbReference type="GeneID" id="110979933"/>
<gene>
    <name evidence="8" type="primary">LOC110979933</name>
</gene>
<dbReference type="InterPro" id="IPR036855">
    <property type="entry name" value="Znf_CCCH_sf"/>
</dbReference>
<keyword evidence="3 4" id="KW-0862">Zinc</keyword>
<evidence type="ECO:0000259" key="6">
    <source>
        <dbReference type="PROSITE" id="PS50103"/>
    </source>
</evidence>